<accession>A0AC34G4B7</accession>
<evidence type="ECO:0000313" key="1">
    <source>
        <dbReference type="Proteomes" id="UP000887579"/>
    </source>
</evidence>
<dbReference type="WBParaSite" id="ES5_v2.g24060.t1">
    <property type="protein sequence ID" value="ES5_v2.g24060.t1"/>
    <property type="gene ID" value="ES5_v2.g24060"/>
</dbReference>
<evidence type="ECO:0000313" key="2">
    <source>
        <dbReference type="WBParaSite" id="ES5_v2.g24060.t1"/>
    </source>
</evidence>
<organism evidence="1 2">
    <name type="scientific">Panagrolaimus sp. ES5</name>
    <dbReference type="NCBI Taxonomy" id="591445"/>
    <lineage>
        <taxon>Eukaryota</taxon>
        <taxon>Metazoa</taxon>
        <taxon>Ecdysozoa</taxon>
        <taxon>Nematoda</taxon>
        <taxon>Chromadorea</taxon>
        <taxon>Rhabditida</taxon>
        <taxon>Tylenchina</taxon>
        <taxon>Panagrolaimomorpha</taxon>
        <taxon>Panagrolaimoidea</taxon>
        <taxon>Panagrolaimidae</taxon>
        <taxon>Panagrolaimus</taxon>
    </lineage>
</organism>
<sequence>MSGKKKQDQLDQRVAKLEENVAELKAQQSTQHQNYQTIKHRLQRLQLCLDELKNLNERQQQQPPLLQTGKLQKLQYPQTKEISGRTVTIGFSTSGKKYVCYVDGQKFVQDHIDRHGRTTFVCLYKQIILLNGQRADVCGAFVVINHQKEIWTAFAFPGVQQTPRYNCLAYKAENDMPEQAQPQPPSRNGLRYSFVGHAENVKNN</sequence>
<protein>
    <submittedName>
        <fullName evidence="2">Uncharacterized protein</fullName>
    </submittedName>
</protein>
<proteinExistence type="predicted"/>
<name>A0AC34G4B7_9BILA</name>
<dbReference type="Proteomes" id="UP000887579">
    <property type="component" value="Unplaced"/>
</dbReference>
<reference evidence="2" key="1">
    <citation type="submission" date="2022-11" db="UniProtKB">
        <authorList>
            <consortium name="WormBaseParasite"/>
        </authorList>
    </citation>
    <scope>IDENTIFICATION</scope>
</reference>